<reference evidence="1" key="1">
    <citation type="submission" date="2021-05" db="EMBL/GenBank/DDBJ databases">
        <authorList>
            <person name="Scholz U."/>
            <person name="Mascher M."/>
            <person name="Fiebig A."/>
        </authorList>
    </citation>
    <scope>NUCLEOTIDE SEQUENCE [LARGE SCALE GENOMIC DNA]</scope>
</reference>
<proteinExistence type="predicted"/>
<organism evidence="1 2">
    <name type="scientific">Avena sativa</name>
    <name type="common">Oat</name>
    <dbReference type="NCBI Taxonomy" id="4498"/>
    <lineage>
        <taxon>Eukaryota</taxon>
        <taxon>Viridiplantae</taxon>
        <taxon>Streptophyta</taxon>
        <taxon>Embryophyta</taxon>
        <taxon>Tracheophyta</taxon>
        <taxon>Spermatophyta</taxon>
        <taxon>Magnoliopsida</taxon>
        <taxon>Liliopsida</taxon>
        <taxon>Poales</taxon>
        <taxon>Poaceae</taxon>
        <taxon>BOP clade</taxon>
        <taxon>Pooideae</taxon>
        <taxon>Poodae</taxon>
        <taxon>Poeae</taxon>
        <taxon>Poeae Chloroplast Group 1 (Aveneae type)</taxon>
        <taxon>Aveninae</taxon>
        <taxon>Avena</taxon>
    </lineage>
</organism>
<sequence length="110" mass="12758">MTILNLIPANQALNLHKAFCLATNDPVKSFSEFNWQYPKCATKENNHDCGFCVIRLLECHNGSDLTGYGTKRMDIYMQEVAHILVHHEYNDYHPSRFLPKRMNKKSDTNV</sequence>
<dbReference type="Proteomes" id="UP001732700">
    <property type="component" value="Chromosome 4D"/>
</dbReference>
<evidence type="ECO:0000313" key="1">
    <source>
        <dbReference type="EnsemblPlants" id="AVESA.00010b.r2.4DG0770600.1.CDS"/>
    </source>
</evidence>
<evidence type="ECO:0000313" key="2">
    <source>
        <dbReference type="Proteomes" id="UP001732700"/>
    </source>
</evidence>
<accession>A0ACD5XGK8</accession>
<dbReference type="EnsemblPlants" id="AVESA.00010b.r2.4DG0770600.1">
    <property type="protein sequence ID" value="AVESA.00010b.r2.4DG0770600.1.CDS"/>
    <property type="gene ID" value="AVESA.00010b.r2.4DG0770600"/>
</dbReference>
<reference evidence="1" key="2">
    <citation type="submission" date="2025-09" db="UniProtKB">
        <authorList>
            <consortium name="EnsemblPlants"/>
        </authorList>
    </citation>
    <scope>IDENTIFICATION</scope>
</reference>
<protein>
    <submittedName>
        <fullName evidence="1">Uncharacterized protein</fullName>
    </submittedName>
</protein>
<name>A0ACD5XGK8_AVESA</name>
<keyword evidence="2" id="KW-1185">Reference proteome</keyword>